<dbReference type="AlphaFoldDB" id="A0A8X6TKJ2"/>
<name>A0A8X6TKJ2_NEPPI</name>
<protein>
    <submittedName>
        <fullName evidence="1">Uncharacterized protein</fullName>
    </submittedName>
</protein>
<sequence>MPTTPNYLKLSPFERQVSQANYESRLAKLQEKTHCIKTLVNESYKEKTKQNDPGKRTLQCEIRYFPFCVAENKNEFFREGEKEDSRRTGQ</sequence>
<accession>A0A8X6TKJ2</accession>
<keyword evidence="2" id="KW-1185">Reference proteome</keyword>
<dbReference type="Proteomes" id="UP000887013">
    <property type="component" value="Unassembled WGS sequence"/>
</dbReference>
<dbReference type="EMBL" id="BMAW01058750">
    <property type="protein sequence ID" value="GFT17832.1"/>
    <property type="molecule type" value="Genomic_DNA"/>
</dbReference>
<proteinExistence type="predicted"/>
<gene>
    <name evidence="1" type="ORF">NPIL_150661</name>
</gene>
<evidence type="ECO:0000313" key="2">
    <source>
        <dbReference type="Proteomes" id="UP000887013"/>
    </source>
</evidence>
<evidence type="ECO:0000313" key="1">
    <source>
        <dbReference type="EMBL" id="GFT17832.1"/>
    </source>
</evidence>
<organism evidence="1 2">
    <name type="scientific">Nephila pilipes</name>
    <name type="common">Giant wood spider</name>
    <name type="synonym">Nephila maculata</name>
    <dbReference type="NCBI Taxonomy" id="299642"/>
    <lineage>
        <taxon>Eukaryota</taxon>
        <taxon>Metazoa</taxon>
        <taxon>Ecdysozoa</taxon>
        <taxon>Arthropoda</taxon>
        <taxon>Chelicerata</taxon>
        <taxon>Arachnida</taxon>
        <taxon>Araneae</taxon>
        <taxon>Araneomorphae</taxon>
        <taxon>Entelegynae</taxon>
        <taxon>Araneoidea</taxon>
        <taxon>Nephilidae</taxon>
        <taxon>Nephila</taxon>
    </lineage>
</organism>
<comment type="caution">
    <text evidence="1">The sequence shown here is derived from an EMBL/GenBank/DDBJ whole genome shotgun (WGS) entry which is preliminary data.</text>
</comment>
<reference evidence="1" key="1">
    <citation type="submission" date="2020-08" db="EMBL/GenBank/DDBJ databases">
        <title>Multicomponent nature underlies the extraordinary mechanical properties of spider dragline silk.</title>
        <authorList>
            <person name="Kono N."/>
            <person name="Nakamura H."/>
            <person name="Mori M."/>
            <person name="Yoshida Y."/>
            <person name="Ohtoshi R."/>
            <person name="Malay A.D."/>
            <person name="Moran D.A.P."/>
            <person name="Tomita M."/>
            <person name="Numata K."/>
            <person name="Arakawa K."/>
        </authorList>
    </citation>
    <scope>NUCLEOTIDE SEQUENCE</scope>
</reference>